<proteinExistence type="predicted"/>
<dbReference type="GeneID" id="98612136"/>
<sequence>MRITTIVFIYFMLSGCAHKVFDVSSHPYFSNYSGNTLSTQRDAKLCLNIDDKNHFTFRRVKLVSASEWCSFEELAIIPAGSTVYVEGVKEYWVPFRGSHWVALGVVTIAGQTYKFEFIYGYFSIIRAPWENDEEPISKAVPKQSKA</sequence>
<protein>
    <recommendedName>
        <fullName evidence="3">Lipoprotein</fullName>
    </recommendedName>
</protein>
<name>Q21NM7_SACD2</name>
<evidence type="ECO:0000313" key="1">
    <source>
        <dbReference type="EMBL" id="ABD79702.1"/>
    </source>
</evidence>
<dbReference type="RefSeq" id="WP_011466926.1">
    <property type="nucleotide sequence ID" value="NC_007912.1"/>
</dbReference>
<accession>Q21NM7</accession>
<dbReference type="AlphaFoldDB" id="Q21NM7"/>
<organism evidence="1 2">
    <name type="scientific">Saccharophagus degradans (strain 2-40 / ATCC 43961 / DSM 17024)</name>
    <dbReference type="NCBI Taxonomy" id="203122"/>
    <lineage>
        <taxon>Bacteria</taxon>
        <taxon>Pseudomonadati</taxon>
        <taxon>Pseudomonadota</taxon>
        <taxon>Gammaproteobacteria</taxon>
        <taxon>Cellvibrionales</taxon>
        <taxon>Cellvibrionaceae</taxon>
        <taxon>Saccharophagus</taxon>
    </lineage>
</organism>
<evidence type="ECO:0008006" key="3">
    <source>
        <dbReference type="Google" id="ProtNLM"/>
    </source>
</evidence>
<dbReference type="EMBL" id="CP000282">
    <property type="protein sequence ID" value="ABD79702.1"/>
    <property type="molecule type" value="Genomic_DNA"/>
</dbReference>
<reference evidence="1 2" key="1">
    <citation type="journal article" date="2008" name="PLoS Genet.">
        <title>Complete genome sequence of the complex carbohydrate-degrading marine bacterium, Saccharophagus degradans strain 2-40 T.</title>
        <authorList>
            <person name="Weiner R.M."/>
            <person name="Taylor L.E.II."/>
            <person name="Henrissat B."/>
            <person name="Hauser L."/>
            <person name="Land M."/>
            <person name="Coutinho P.M."/>
            <person name="Rancurel C."/>
            <person name="Saunders E.H."/>
            <person name="Longmire A.G."/>
            <person name="Zhang H."/>
            <person name="Bayer E.A."/>
            <person name="Gilbert H.J."/>
            <person name="Larimer F."/>
            <person name="Zhulin I.B."/>
            <person name="Ekborg N.A."/>
            <person name="Lamed R."/>
            <person name="Richardson P.M."/>
            <person name="Borovok I."/>
            <person name="Hutcheson S."/>
        </authorList>
    </citation>
    <scope>NUCLEOTIDE SEQUENCE [LARGE SCALE GENOMIC DNA]</scope>
    <source>
        <strain evidence="2">2-40 / ATCC 43961 / DSM 17024</strain>
    </source>
</reference>
<dbReference type="Proteomes" id="UP000001947">
    <property type="component" value="Chromosome"/>
</dbReference>
<dbReference type="PROSITE" id="PS51257">
    <property type="entry name" value="PROKAR_LIPOPROTEIN"/>
    <property type="match status" value="1"/>
</dbReference>
<evidence type="ECO:0000313" key="2">
    <source>
        <dbReference type="Proteomes" id="UP000001947"/>
    </source>
</evidence>
<dbReference type="KEGG" id="sde:Sde_0438"/>
<gene>
    <name evidence="1" type="ordered locus">Sde_0438</name>
</gene>
<keyword evidence="2" id="KW-1185">Reference proteome</keyword>
<dbReference type="HOGENOM" id="CLU_1776071_0_0_6"/>